<dbReference type="WBParaSite" id="SSLN_0000140601-mRNA-1">
    <property type="protein sequence ID" value="SSLN_0000140601-mRNA-1"/>
    <property type="gene ID" value="SSLN_0000140601"/>
</dbReference>
<name>A0A183SAV4_SCHSO</name>
<dbReference type="Proteomes" id="UP000275846">
    <property type="component" value="Unassembled WGS sequence"/>
</dbReference>
<reference evidence="3" key="1">
    <citation type="submission" date="2016-06" db="UniProtKB">
        <authorList>
            <consortium name="WormBaseParasite"/>
        </authorList>
    </citation>
    <scope>IDENTIFICATION</scope>
</reference>
<gene>
    <name evidence="1" type="ORF">SSLN_LOCUS1352</name>
</gene>
<evidence type="ECO:0000313" key="3">
    <source>
        <dbReference type="WBParaSite" id="SSLN_0000140601-mRNA-1"/>
    </source>
</evidence>
<sequence length="101" mass="11909">MRSGRVVDWEAGFPWFLLNVASMTLPLCRLRAKCGDTTSKVSSRTSLLHLFYLRWKQTVEPLFVFYSFTNVHQFLMEPSFRSALGFTLEPHQQQQHSGYWY</sequence>
<evidence type="ECO:0000313" key="1">
    <source>
        <dbReference type="EMBL" id="VDL87529.1"/>
    </source>
</evidence>
<dbReference type="AlphaFoldDB" id="A0A183SAV4"/>
<protein>
    <submittedName>
        <fullName evidence="3">Secreted protein</fullName>
    </submittedName>
</protein>
<proteinExistence type="predicted"/>
<accession>A0A183SAV4</accession>
<dbReference type="EMBL" id="UYSU01002590">
    <property type="protein sequence ID" value="VDL87529.1"/>
    <property type="molecule type" value="Genomic_DNA"/>
</dbReference>
<reference evidence="1 2" key="2">
    <citation type="submission" date="2018-11" db="EMBL/GenBank/DDBJ databases">
        <authorList>
            <consortium name="Pathogen Informatics"/>
        </authorList>
    </citation>
    <scope>NUCLEOTIDE SEQUENCE [LARGE SCALE GENOMIC DNA]</scope>
    <source>
        <strain evidence="1 2">NST_G2</strain>
    </source>
</reference>
<keyword evidence="2" id="KW-1185">Reference proteome</keyword>
<evidence type="ECO:0000313" key="2">
    <source>
        <dbReference type="Proteomes" id="UP000275846"/>
    </source>
</evidence>
<organism evidence="3">
    <name type="scientific">Schistocephalus solidus</name>
    <name type="common">Tapeworm</name>
    <dbReference type="NCBI Taxonomy" id="70667"/>
    <lineage>
        <taxon>Eukaryota</taxon>
        <taxon>Metazoa</taxon>
        <taxon>Spiralia</taxon>
        <taxon>Lophotrochozoa</taxon>
        <taxon>Platyhelminthes</taxon>
        <taxon>Cestoda</taxon>
        <taxon>Eucestoda</taxon>
        <taxon>Diphyllobothriidea</taxon>
        <taxon>Diphyllobothriidae</taxon>
        <taxon>Schistocephalus</taxon>
    </lineage>
</organism>